<evidence type="ECO:0000313" key="2">
    <source>
        <dbReference type="Proteomes" id="UP001566476"/>
    </source>
</evidence>
<dbReference type="EMBL" id="JBGGTQ010000002">
    <property type="protein sequence ID" value="MEZ0491767.1"/>
    <property type="molecule type" value="Genomic_DNA"/>
</dbReference>
<protein>
    <submittedName>
        <fullName evidence="1">Uncharacterized protein</fullName>
    </submittedName>
</protein>
<evidence type="ECO:0000313" key="1">
    <source>
        <dbReference type="EMBL" id="MEZ0491767.1"/>
    </source>
</evidence>
<accession>A0ABV4HZB7</accession>
<proteinExistence type="predicted"/>
<reference evidence="1 2" key="1">
    <citation type="submission" date="2024-07" db="EMBL/GenBank/DDBJ databases">
        <authorList>
            <person name="Thanompreechachai J."/>
            <person name="Duangmal K."/>
        </authorList>
    </citation>
    <scope>NUCLEOTIDE SEQUENCE [LARGE SCALE GENOMIC DNA]</scope>
    <source>
        <strain evidence="1 2">TBRC 1896</strain>
    </source>
</reference>
<comment type="caution">
    <text evidence="1">The sequence shown here is derived from an EMBL/GenBank/DDBJ whole genome shotgun (WGS) entry which is preliminary data.</text>
</comment>
<dbReference type="RefSeq" id="WP_370717795.1">
    <property type="nucleotide sequence ID" value="NZ_JBGGTQ010000002.1"/>
</dbReference>
<keyword evidence="2" id="KW-1185">Reference proteome</keyword>
<dbReference type="Proteomes" id="UP001566476">
    <property type="component" value="Unassembled WGS sequence"/>
</dbReference>
<organism evidence="1 2">
    <name type="scientific">Kineococcus mangrovi</name>
    <dbReference type="NCBI Taxonomy" id="1660183"/>
    <lineage>
        <taxon>Bacteria</taxon>
        <taxon>Bacillati</taxon>
        <taxon>Actinomycetota</taxon>
        <taxon>Actinomycetes</taxon>
        <taxon>Kineosporiales</taxon>
        <taxon>Kineosporiaceae</taxon>
        <taxon>Kineococcus</taxon>
    </lineage>
</organism>
<gene>
    <name evidence="1" type="ORF">AB2L28_05895</name>
</gene>
<name>A0ABV4HZB7_9ACTN</name>
<sequence length="344" mass="38058">MTALRDAVDGRSAADRLEEALSELRRTATWAERVPDEEFWRRPDGEWQMTMPPEDYACAPIFRWTGDLQKLVEEAYREGATIPAGAHVDVSWPPSGYLTNDGHCTVIDAEDEDDLFAEPEMQVDPAVWSWSVDVTVERFEVYPDGTVGNCEDERESWSLGTTTMDPREVEYTMNAEWFRDGDDSDGEKEAAEPAVPTPQHLSRYAALDDDTEEIILWVAARRPHAPAVLAGSEARPTLADHAQNLLGGLSAVEVLRRCAGEVHRIIMLPNDQQDLPVLLLPLPVAPTGRVLGHSLHRPGCGADQGAGERSTWTEVSTGPASVSLLWGDCLRGEPCRPDDWLPAH</sequence>